<evidence type="ECO:0000256" key="3">
    <source>
        <dbReference type="ARBA" id="ARBA00022729"/>
    </source>
</evidence>
<accession>A0A9D0Z566</accession>
<dbReference type="AlphaFoldDB" id="A0A9D0Z566"/>
<evidence type="ECO:0000313" key="5">
    <source>
        <dbReference type="EMBL" id="HIQ69431.1"/>
    </source>
</evidence>
<evidence type="ECO:0000313" key="6">
    <source>
        <dbReference type="Proteomes" id="UP000886874"/>
    </source>
</evidence>
<gene>
    <name evidence="5" type="ORF">IAA67_03760</name>
</gene>
<dbReference type="Pfam" id="PF01297">
    <property type="entry name" value="ZnuA"/>
    <property type="match status" value="1"/>
</dbReference>
<dbReference type="Gene3D" id="3.40.50.1980">
    <property type="entry name" value="Nitrogenase molybdenum iron protein domain"/>
    <property type="match status" value="2"/>
</dbReference>
<name>A0A9D0Z566_9FIRM</name>
<dbReference type="PANTHER" id="PTHR42953:SF3">
    <property type="entry name" value="HIGH-AFFINITY ZINC UPTAKE SYSTEM PROTEIN ZNUA"/>
    <property type="match status" value="1"/>
</dbReference>
<reference evidence="5" key="1">
    <citation type="submission" date="2020-10" db="EMBL/GenBank/DDBJ databases">
        <authorList>
            <person name="Gilroy R."/>
        </authorList>
    </citation>
    <scope>NUCLEOTIDE SEQUENCE</scope>
    <source>
        <strain evidence="5">ChiSjej2B20-13462</strain>
    </source>
</reference>
<keyword evidence="2" id="KW-0813">Transport</keyword>
<protein>
    <submittedName>
        <fullName evidence="5">Zinc ABC transporter substrate-binding protein</fullName>
    </submittedName>
</protein>
<proteinExistence type="inferred from homology"/>
<keyword evidence="3 4" id="KW-0732">Signal</keyword>
<evidence type="ECO:0000256" key="4">
    <source>
        <dbReference type="SAM" id="SignalP"/>
    </source>
</evidence>
<evidence type="ECO:0000256" key="2">
    <source>
        <dbReference type="ARBA" id="ARBA00022448"/>
    </source>
</evidence>
<dbReference type="Proteomes" id="UP000886874">
    <property type="component" value="Unassembled WGS sequence"/>
</dbReference>
<dbReference type="SUPFAM" id="SSF53807">
    <property type="entry name" value="Helical backbone' metal receptor"/>
    <property type="match status" value="1"/>
</dbReference>
<dbReference type="EMBL" id="DVFN01000056">
    <property type="protein sequence ID" value="HIQ69431.1"/>
    <property type="molecule type" value="Genomic_DNA"/>
</dbReference>
<dbReference type="GO" id="GO:0030001">
    <property type="term" value="P:metal ion transport"/>
    <property type="evidence" value="ECO:0007669"/>
    <property type="project" value="InterPro"/>
</dbReference>
<evidence type="ECO:0000256" key="1">
    <source>
        <dbReference type="ARBA" id="ARBA00011028"/>
    </source>
</evidence>
<dbReference type="InterPro" id="IPR050492">
    <property type="entry name" value="Bact_metal-bind_prot9"/>
</dbReference>
<feature type="chain" id="PRO_5039138235" evidence="4">
    <location>
        <begin position="21"/>
        <end position="276"/>
    </location>
</feature>
<comment type="similarity">
    <text evidence="1">Belongs to the bacterial solute-binding protein 9 family.</text>
</comment>
<dbReference type="InterPro" id="IPR006127">
    <property type="entry name" value="ZnuA-like"/>
</dbReference>
<dbReference type="PANTHER" id="PTHR42953">
    <property type="entry name" value="HIGH-AFFINITY ZINC UPTAKE SYSTEM PROTEIN ZNUA-RELATED"/>
    <property type="match status" value="1"/>
</dbReference>
<reference evidence="5" key="2">
    <citation type="journal article" date="2021" name="PeerJ">
        <title>Extensive microbial diversity within the chicken gut microbiome revealed by metagenomics and culture.</title>
        <authorList>
            <person name="Gilroy R."/>
            <person name="Ravi A."/>
            <person name="Getino M."/>
            <person name="Pursley I."/>
            <person name="Horton D.L."/>
            <person name="Alikhan N.F."/>
            <person name="Baker D."/>
            <person name="Gharbi K."/>
            <person name="Hall N."/>
            <person name="Watson M."/>
            <person name="Adriaenssens E.M."/>
            <person name="Foster-Nyarko E."/>
            <person name="Jarju S."/>
            <person name="Secka A."/>
            <person name="Antonio M."/>
            <person name="Oren A."/>
            <person name="Chaudhuri R.R."/>
            <person name="La Ragione R."/>
            <person name="Hildebrand F."/>
            <person name="Pallen M.J."/>
        </authorList>
    </citation>
    <scope>NUCLEOTIDE SEQUENCE</scope>
    <source>
        <strain evidence="5">ChiSjej2B20-13462</strain>
    </source>
</reference>
<organism evidence="5 6">
    <name type="scientific">Candidatus Avoscillospira stercorigallinarum</name>
    <dbReference type="NCBI Taxonomy" id="2840708"/>
    <lineage>
        <taxon>Bacteria</taxon>
        <taxon>Bacillati</taxon>
        <taxon>Bacillota</taxon>
        <taxon>Clostridia</taxon>
        <taxon>Eubacteriales</taxon>
        <taxon>Oscillospiraceae</taxon>
        <taxon>Oscillospiraceae incertae sedis</taxon>
        <taxon>Candidatus Avoscillospira</taxon>
    </lineage>
</organism>
<sequence>MRIRLLALILALFLLIPGCAARSGAGGVAATTAPVAAFAEALLSGTDIPVTRLITDSVSCLHDYSLSVRQMEAAAQCDVLAISGAGLEDFMDDVIAQAPQVIDCAQGVALLGDDPHIWLDPSRAAAMAANLAAGLSDVYPDQAGAIADNLTDLTQKLTDLRAAGEAALADLSTRELITFHDGFAYLADAFDLTILAAIEEEAGAEASAADLTEIIALVQAHQLPAVFTEANGSDAAASVIEAETGVPHFALDLGFGDRDYFEAMDYNFTTLKEALQ</sequence>
<dbReference type="GO" id="GO:0046872">
    <property type="term" value="F:metal ion binding"/>
    <property type="evidence" value="ECO:0007669"/>
    <property type="project" value="InterPro"/>
</dbReference>
<feature type="signal peptide" evidence="4">
    <location>
        <begin position="1"/>
        <end position="20"/>
    </location>
</feature>
<comment type="caution">
    <text evidence="5">The sequence shown here is derived from an EMBL/GenBank/DDBJ whole genome shotgun (WGS) entry which is preliminary data.</text>
</comment>